<reference evidence="2 3" key="1">
    <citation type="submission" date="2018-03" db="EMBL/GenBank/DDBJ databases">
        <title>Brevisbacillus phylogenomics.</title>
        <authorList>
            <person name="Dunlap C."/>
        </authorList>
    </citation>
    <scope>NUCLEOTIDE SEQUENCE [LARGE SCALE GENOMIC DNA]</scope>
    <source>
        <strain evidence="2 3">NRRL B-41110</strain>
    </source>
</reference>
<dbReference type="PANTHER" id="PTHR37841:SF1">
    <property type="entry name" value="DUF3298 DOMAIN-CONTAINING PROTEIN"/>
    <property type="match status" value="1"/>
</dbReference>
<evidence type="ECO:0008006" key="4">
    <source>
        <dbReference type="Google" id="ProtNLM"/>
    </source>
</evidence>
<proteinExistence type="predicted"/>
<feature type="signal peptide" evidence="1">
    <location>
        <begin position="1"/>
        <end position="23"/>
    </location>
</feature>
<dbReference type="Pfam" id="PF14903">
    <property type="entry name" value="WG_beta_rep"/>
    <property type="match status" value="2"/>
</dbReference>
<dbReference type="SUPFAM" id="SSF69360">
    <property type="entry name" value="Cell wall binding repeat"/>
    <property type="match status" value="1"/>
</dbReference>
<organism evidence="2 3">
    <name type="scientific">Brevibacillus porteri</name>
    <dbReference type="NCBI Taxonomy" id="2126350"/>
    <lineage>
        <taxon>Bacteria</taxon>
        <taxon>Bacillati</taxon>
        <taxon>Bacillota</taxon>
        <taxon>Bacilli</taxon>
        <taxon>Bacillales</taxon>
        <taxon>Paenibacillaceae</taxon>
        <taxon>Brevibacillus</taxon>
    </lineage>
</organism>
<comment type="caution">
    <text evidence="2">The sequence shown here is derived from an EMBL/GenBank/DDBJ whole genome shotgun (WGS) entry which is preliminary data.</text>
</comment>
<dbReference type="PANTHER" id="PTHR37841">
    <property type="entry name" value="GLR2918 PROTEIN"/>
    <property type="match status" value="1"/>
</dbReference>
<dbReference type="Proteomes" id="UP000241645">
    <property type="component" value="Unassembled WGS sequence"/>
</dbReference>
<evidence type="ECO:0000313" key="2">
    <source>
        <dbReference type="EMBL" id="PSK12079.1"/>
    </source>
</evidence>
<keyword evidence="3" id="KW-1185">Reference proteome</keyword>
<dbReference type="EMBL" id="PXZO01000011">
    <property type="protein sequence ID" value="PSK12079.1"/>
    <property type="molecule type" value="Genomic_DNA"/>
</dbReference>
<name>A0ABX5FVQ0_9BACL</name>
<evidence type="ECO:0000256" key="1">
    <source>
        <dbReference type="SAM" id="SignalP"/>
    </source>
</evidence>
<keyword evidence="1" id="KW-0732">Signal</keyword>
<dbReference type="RefSeq" id="WP_106833943.1">
    <property type="nucleotide sequence ID" value="NZ_JARMEW010000017.1"/>
</dbReference>
<gene>
    <name evidence="2" type="ORF">C7R92_08700</name>
</gene>
<sequence>MKRFTIMAVSIAALLLSPVIASAKEGVINSKGEWIVAPTFEEVKDTGGLYAATLGDSPANQSWGFIDQRGKWVIKPQFSYVGSFAANGLAPAAQNLKYGYINKKGQWVIKPQFHPIEQEKSMVVDRSFSANGLAWAYKDGKAGFINTSTG</sequence>
<dbReference type="InterPro" id="IPR032774">
    <property type="entry name" value="WG_beta_rep"/>
</dbReference>
<evidence type="ECO:0000313" key="3">
    <source>
        <dbReference type="Proteomes" id="UP000241645"/>
    </source>
</evidence>
<protein>
    <recommendedName>
        <fullName evidence="4">WG repeat-containing protein</fullName>
    </recommendedName>
</protein>
<accession>A0ABX5FVQ0</accession>
<feature type="chain" id="PRO_5047426818" description="WG repeat-containing protein" evidence="1">
    <location>
        <begin position="24"/>
        <end position="150"/>
    </location>
</feature>
<dbReference type="GeneID" id="95750205"/>